<reference evidence="2 3" key="1">
    <citation type="submission" date="2024-01" db="EMBL/GenBank/DDBJ databases">
        <title>Unpublished Manusciprt.</title>
        <authorList>
            <person name="Duman M."/>
            <person name="Valdes E.G."/>
            <person name="Ajmi N."/>
            <person name="Altun S."/>
            <person name="Saticioglu I.B."/>
        </authorList>
    </citation>
    <scope>NUCLEOTIDE SEQUENCE [LARGE SCALE GENOMIC DNA]</scope>
    <source>
        <strain evidence="2 3">148P</strain>
    </source>
</reference>
<feature type="chain" id="PRO_5046669392" description="Secreted protein" evidence="1">
    <location>
        <begin position="22"/>
        <end position="108"/>
    </location>
</feature>
<evidence type="ECO:0000256" key="1">
    <source>
        <dbReference type="SAM" id="SignalP"/>
    </source>
</evidence>
<feature type="signal peptide" evidence="1">
    <location>
        <begin position="1"/>
        <end position="21"/>
    </location>
</feature>
<evidence type="ECO:0008006" key="4">
    <source>
        <dbReference type="Google" id="ProtNLM"/>
    </source>
</evidence>
<dbReference type="RefSeq" id="WP_330076711.1">
    <property type="nucleotide sequence ID" value="NZ_JAZDQJ010000031.1"/>
</dbReference>
<evidence type="ECO:0000313" key="3">
    <source>
        <dbReference type="Proteomes" id="UP001335100"/>
    </source>
</evidence>
<protein>
    <recommendedName>
        <fullName evidence="4">Secreted protein</fullName>
    </recommendedName>
</protein>
<keyword evidence="1" id="KW-0732">Signal</keyword>
<gene>
    <name evidence="2" type="ORF">V0R50_22545</name>
</gene>
<evidence type="ECO:0000313" key="2">
    <source>
        <dbReference type="EMBL" id="MEE1936015.1"/>
    </source>
</evidence>
<name>A0ABU7HWV2_9PSED</name>
<accession>A0ABU7HWV2</accession>
<comment type="caution">
    <text evidence="2">The sequence shown here is derived from an EMBL/GenBank/DDBJ whole genome shotgun (WGS) entry which is preliminary data.</text>
</comment>
<dbReference type="EMBL" id="JAZDQJ010000031">
    <property type="protein sequence ID" value="MEE1936015.1"/>
    <property type="molecule type" value="Genomic_DNA"/>
</dbReference>
<sequence>MIRKIALVATLQLVLAPLAIAAGAAAGSSDLAGLKVAMDDRLKDAESARFKNVRIAKNGTTCGLVNAKNSYGAYAGFEPFLAMKLSSGKFYVVGLGEAAGQVCEKDGI</sequence>
<dbReference type="Proteomes" id="UP001335100">
    <property type="component" value="Unassembled WGS sequence"/>
</dbReference>
<organism evidence="2 3">
    <name type="scientific">Pseudomonas ulcerans</name>
    <dbReference type="NCBI Taxonomy" id="3115852"/>
    <lineage>
        <taxon>Bacteria</taxon>
        <taxon>Pseudomonadati</taxon>
        <taxon>Pseudomonadota</taxon>
        <taxon>Gammaproteobacteria</taxon>
        <taxon>Pseudomonadales</taxon>
        <taxon>Pseudomonadaceae</taxon>
        <taxon>Pseudomonas</taxon>
    </lineage>
</organism>
<keyword evidence="3" id="KW-1185">Reference proteome</keyword>
<proteinExistence type="predicted"/>